<dbReference type="EMBL" id="JAACJM010000003">
    <property type="protein sequence ID" value="KAF5373625.1"/>
    <property type="molecule type" value="Genomic_DNA"/>
</dbReference>
<dbReference type="Pfam" id="PF12311">
    <property type="entry name" value="DUF3632"/>
    <property type="match status" value="1"/>
</dbReference>
<name>A0A8H5LXG2_9AGAR</name>
<accession>A0A8H5LXG2</accession>
<protein>
    <submittedName>
        <fullName evidence="1">Uncharacterized protein</fullName>
    </submittedName>
</protein>
<comment type="caution">
    <text evidence="1">The sequence shown here is derived from an EMBL/GenBank/DDBJ whole genome shotgun (WGS) entry which is preliminary data.</text>
</comment>
<sequence>MTSSTDTGNAIAATIDAYISSFDAGRGDNPVSTAQKITSTFLEAAKTGEELPEPWAIYQSIVSRIRTTTHDSLTQDNLVKLVGAIKETRPEPKEDYWSSLYPLGLYMRELWNGDYPATEWASLNAFVARLTVANVLDFQLFGIWAMRSALENGPAEGELSNDVLNQQIPAAAVWIFYAGSKLWDLSTKEANAGETAARGGQKWQGTWGYNQPRWVFWKMRFEGFAGRKDLRQDTTTMAKKALEGMSKVDETVTN</sequence>
<dbReference type="AlphaFoldDB" id="A0A8H5LXG2"/>
<dbReference type="OrthoDB" id="3350591at2759"/>
<dbReference type="PANTHER" id="PTHR38797">
    <property type="entry name" value="NUCLEAR PORE COMPLEX PROTEIN NUP85-RELATED"/>
    <property type="match status" value="1"/>
</dbReference>
<gene>
    <name evidence="1" type="ORF">D9758_000904</name>
</gene>
<dbReference type="InterPro" id="IPR022085">
    <property type="entry name" value="OpdG"/>
</dbReference>
<reference evidence="1 2" key="1">
    <citation type="journal article" date="2020" name="ISME J.">
        <title>Uncovering the hidden diversity of litter-decomposition mechanisms in mushroom-forming fungi.</title>
        <authorList>
            <person name="Floudas D."/>
            <person name="Bentzer J."/>
            <person name="Ahren D."/>
            <person name="Johansson T."/>
            <person name="Persson P."/>
            <person name="Tunlid A."/>
        </authorList>
    </citation>
    <scope>NUCLEOTIDE SEQUENCE [LARGE SCALE GENOMIC DNA]</scope>
    <source>
        <strain evidence="1 2">CBS 291.85</strain>
    </source>
</reference>
<organism evidence="1 2">
    <name type="scientific">Tetrapyrgos nigripes</name>
    <dbReference type="NCBI Taxonomy" id="182062"/>
    <lineage>
        <taxon>Eukaryota</taxon>
        <taxon>Fungi</taxon>
        <taxon>Dikarya</taxon>
        <taxon>Basidiomycota</taxon>
        <taxon>Agaricomycotina</taxon>
        <taxon>Agaricomycetes</taxon>
        <taxon>Agaricomycetidae</taxon>
        <taxon>Agaricales</taxon>
        <taxon>Marasmiineae</taxon>
        <taxon>Marasmiaceae</taxon>
        <taxon>Tetrapyrgos</taxon>
    </lineage>
</organism>
<keyword evidence="2" id="KW-1185">Reference proteome</keyword>
<evidence type="ECO:0000313" key="1">
    <source>
        <dbReference type="EMBL" id="KAF5373625.1"/>
    </source>
</evidence>
<dbReference type="InterPro" id="IPR053204">
    <property type="entry name" value="Oxopyrrolidines_Biosynth-assoc"/>
</dbReference>
<evidence type="ECO:0000313" key="2">
    <source>
        <dbReference type="Proteomes" id="UP000559256"/>
    </source>
</evidence>
<dbReference type="Proteomes" id="UP000559256">
    <property type="component" value="Unassembled WGS sequence"/>
</dbReference>
<proteinExistence type="predicted"/>
<dbReference type="PANTHER" id="PTHR38797:SF4">
    <property type="entry name" value="NUCLEAR PORE COMPLEX PROTEIN NUP85"/>
    <property type="match status" value="1"/>
</dbReference>